<dbReference type="InterPro" id="IPR036691">
    <property type="entry name" value="Endo/exonu/phosph_ase_sf"/>
</dbReference>
<organism evidence="1 2">
    <name type="scientific">Vicia faba</name>
    <name type="common">Broad bean</name>
    <name type="synonym">Faba vulgaris</name>
    <dbReference type="NCBI Taxonomy" id="3906"/>
    <lineage>
        <taxon>Eukaryota</taxon>
        <taxon>Viridiplantae</taxon>
        <taxon>Streptophyta</taxon>
        <taxon>Embryophyta</taxon>
        <taxon>Tracheophyta</taxon>
        <taxon>Spermatophyta</taxon>
        <taxon>Magnoliopsida</taxon>
        <taxon>eudicotyledons</taxon>
        <taxon>Gunneridae</taxon>
        <taxon>Pentapetalae</taxon>
        <taxon>rosids</taxon>
        <taxon>fabids</taxon>
        <taxon>Fabales</taxon>
        <taxon>Fabaceae</taxon>
        <taxon>Papilionoideae</taxon>
        <taxon>50 kb inversion clade</taxon>
        <taxon>NPAAA clade</taxon>
        <taxon>Hologalegina</taxon>
        <taxon>IRL clade</taxon>
        <taxon>Fabeae</taxon>
        <taxon>Vicia</taxon>
    </lineage>
</organism>
<keyword evidence="2" id="KW-1185">Reference proteome</keyword>
<dbReference type="SUPFAM" id="SSF56219">
    <property type="entry name" value="DNase I-like"/>
    <property type="match status" value="1"/>
</dbReference>
<reference evidence="1 2" key="1">
    <citation type="submission" date="2023-01" db="EMBL/GenBank/DDBJ databases">
        <authorList>
            <person name="Kreplak J."/>
        </authorList>
    </citation>
    <scope>NUCLEOTIDE SEQUENCE [LARGE SCALE GENOMIC DNA]</scope>
</reference>
<protein>
    <submittedName>
        <fullName evidence="1">Uncharacterized protein</fullName>
    </submittedName>
</protein>
<proteinExistence type="predicted"/>
<sequence length="108" mass="12065">MWEQLVVLIGKWSDGEWCLGDDFNAIEMSSVDCRCLQRSRDSVGFNDFTGIMDLVDFPTRAIKFSWSKGSGGSMSIINRSLLSNGFIELLSAVSQEIRPKDLSDHSLV</sequence>
<dbReference type="Proteomes" id="UP001157006">
    <property type="component" value="Chromosome 4"/>
</dbReference>
<evidence type="ECO:0000313" key="1">
    <source>
        <dbReference type="EMBL" id="CAI8608182.1"/>
    </source>
</evidence>
<dbReference type="Gene3D" id="3.60.10.10">
    <property type="entry name" value="Endonuclease/exonuclease/phosphatase"/>
    <property type="match status" value="1"/>
</dbReference>
<dbReference type="AlphaFoldDB" id="A0AAV1AD37"/>
<gene>
    <name evidence="1" type="ORF">VFH_IV072120</name>
</gene>
<name>A0AAV1AD37_VICFA</name>
<dbReference type="EMBL" id="OX451739">
    <property type="protein sequence ID" value="CAI8608182.1"/>
    <property type="molecule type" value="Genomic_DNA"/>
</dbReference>
<evidence type="ECO:0000313" key="2">
    <source>
        <dbReference type="Proteomes" id="UP001157006"/>
    </source>
</evidence>
<accession>A0AAV1AD37</accession>